<dbReference type="STRING" id="2656787.A0A370TC96"/>
<feature type="compositionally biased region" description="Polar residues" evidence="2">
    <location>
        <begin position="185"/>
        <end position="213"/>
    </location>
</feature>
<dbReference type="PANTHER" id="PTHR23295">
    <property type="entry name" value="NUCLEAR RECEPTOR COACTIVATOR 5-RELATED"/>
    <property type="match status" value="1"/>
</dbReference>
<dbReference type="InterPro" id="IPR000504">
    <property type="entry name" value="RRM_dom"/>
</dbReference>
<dbReference type="OrthoDB" id="10044938at2759"/>
<dbReference type="Gene3D" id="3.30.70.330">
    <property type="match status" value="1"/>
</dbReference>
<feature type="compositionally biased region" description="Low complexity" evidence="2">
    <location>
        <begin position="692"/>
        <end position="707"/>
    </location>
</feature>
<dbReference type="GO" id="GO:0003723">
    <property type="term" value="F:RNA binding"/>
    <property type="evidence" value="ECO:0007669"/>
    <property type="project" value="UniProtKB-UniRule"/>
</dbReference>
<feature type="region of interest" description="Disordered" evidence="2">
    <location>
        <begin position="1"/>
        <end position="303"/>
    </location>
</feature>
<feature type="compositionally biased region" description="Pro residues" evidence="2">
    <location>
        <begin position="708"/>
        <end position="727"/>
    </location>
</feature>
<proteinExistence type="predicted"/>
<feature type="compositionally biased region" description="Pro residues" evidence="2">
    <location>
        <begin position="228"/>
        <end position="238"/>
    </location>
</feature>
<dbReference type="GeneID" id="43602131"/>
<evidence type="ECO:0000256" key="1">
    <source>
        <dbReference type="PROSITE-ProRule" id="PRU00176"/>
    </source>
</evidence>
<dbReference type="SUPFAM" id="SSF54928">
    <property type="entry name" value="RNA-binding domain, RBD"/>
    <property type="match status" value="1"/>
</dbReference>
<dbReference type="EMBL" id="NPIC01000011">
    <property type="protein sequence ID" value="RDL31880.1"/>
    <property type="molecule type" value="Genomic_DNA"/>
</dbReference>
<feature type="compositionally biased region" description="Basic and acidic residues" evidence="2">
    <location>
        <begin position="540"/>
        <end position="556"/>
    </location>
</feature>
<dbReference type="PROSITE" id="PS50102">
    <property type="entry name" value="RRM"/>
    <property type="match status" value="1"/>
</dbReference>
<keyword evidence="5" id="KW-1185">Reference proteome</keyword>
<feature type="compositionally biased region" description="Basic and acidic residues" evidence="2">
    <location>
        <begin position="471"/>
        <end position="498"/>
    </location>
</feature>
<dbReference type="PANTHER" id="PTHR23295:SF6">
    <property type="entry name" value="NEOSIN, ISOFORM A"/>
    <property type="match status" value="1"/>
</dbReference>
<evidence type="ECO:0000313" key="4">
    <source>
        <dbReference type="EMBL" id="RDL31880.1"/>
    </source>
</evidence>
<feature type="domain" description="RRM" evidence="3">
    <location>
        <begin position="367"/>
        <end position="438"/>
    </location>
</feature>
<evidence type="ECO:0000256" key="2">
    <source>
        <dbReference type="SAM" id="MobiDB-lite"/>
    </source>
</evidence>
<dbReference type="SMART" id="SM00360">
    <property type="entry name" value="RRM"/>
    <property type="match status" value="1"/>
</dbReference>
<reference evidence="4 5" key="1">
    <citation type="journal article" date="2018" name="IMA Fungus">
        <title>IMA Genome-F 9: Draft genome sequence of Annulohypoxylon stygium, Aspergillus mulundensis, Berkeleyomyces basicola (syn. Thielaviopsis basicola), Ceratocystis smalleyi, two Cercospora beticola strains, Coleophoma cylindrospora, Fusarium fracticaudum, Phialophora cf. hyalina, and Morchella septimelata.</title>
        <authorList>
            <person name="Wingfield B.D."/>
            <person name="Bills G.F."/>
            <person name="Dong Y."/>
            <person name="Huang W."/>
            <person name="Nel W.J."/>
            <person name="Swalarsk-Parry B.S."/>
            <person name="Vaghefi N."/>
            <person name="Wilken P.M."/>
            <person name="An Z."/>
            <person name="de Beer Z.W."/>
            <person name="De Vos L."/>
            <person name="Chen L."/>
            <person name="Duong T.A."/>
            <person name="Gao Y."/>
            <person name="Hammerbacher A."/>
            <person name="Kikkert J.R."/>
            <person name="Li Y."/>
            <person name="Li H."/>
            <person name="Li K."/>
            <person name="Li Q."/>
            <person name="Liu X."/>
            <person name="Ma X."/>
            <person name="Naidoo K."/>
            <person name="Pethybridge S.J."/>
            <person name="Sun J."/>
            <person name="Steenkamp E.T."/>
            <person name="van der Nest M.A."/>
            <person name="van Wyk S."/>
            <person name="Wingfield M.J."/>
            <person name="Xiong C."/>
            <person name="Yue Q."/>
            <person name="Zhang X."/>
        </authorList>
    </citation>
    <scope>NUCLEOTIDE SEQUENCE [LARGE SCALE GENOMIC DNA]</scope>
    <source>
        <strain evidence="4 5">BP 5553</strain>
    </source>
</reference>
<dbReference type="InterPro" id="IPR035979">
    <property type="entry name" value="RBD_domain_sf"/>
</dbReference>
<feature type="region of interest" description="Disordered" evidence="2">
    <location>
        <begin position="692"/>
        <end position="733"/>
    </location>
</feature>
<feature type="compositionally biased region" description="Polar residues" evidence="2">
    <location>
        <begin position="111"/>
        <end position="138"/>
    </location>
</feature>
<feature type="compositionally biased region" description="Basic and acidic residues" evidence="2">
    <location>
        <begin position="510"/>
        <end position="527"/>
    </location>
</feature>
<feature type="compositionally biased region" description="Polar residues" evidence="2">
    <location>
        <begin position="438"/>
        <end position="447"/>
    </location>
</feature>
<dbReference type="InterPro" id="IPR012677">
    <property type="entry name" value="Nucleotide-bd_a/b_plait_sf"/>
</dbReference>
<dbReference type="Proteomes" id="UP000254866">
    <property type="component" value="Unassembled WGS sequence"/>
</dbReference>
<sequence length="852" mass="92429">MTSTHIDPDASQPPVAAPADSTLDPIAPASKEGSPSAASSFSDAYKEQPVEAVAEEEDKGDQGTEVSDDYAMTFDSDAEGGADSHDITEANIEQQTETLPASVPASGLPPSISNDSLTNEVPTNGQDAHSTHPVQTNPPSHPTPADAAAANLSSNPTVQVPAKTAPPQTHTYEDIANGGIDIQQLLDNITANAEKNESASTSPTTPAQNSNFSLPKPGAGMTAHASLPPRPQIPPPRPYNDDMQLYHAGPSQTANPYRPPPPPGTTASLVGAGAPGTSTDTRGGLPPPPAASFRPPTAATVPINQTPYNQLNHVPIQGPPMPVESQEDIDEVEARWGPETQRLYDQFLADERMYVTEGLWDRFPVGSRLFIGNLPSEKVTKRDLFHVFHSYGKLAQVSIKQAYGFIQFHDAAACYAALNREQGAEVRGRKMHLEISKPQKNSRNAQANAPPLQKSRSPDRRLSQGQPGGRGVDRYDGRAGVRQDEYGRPLRMRDDYRPVRPPTPPRGAFRGRDEYTPRGRDSYDNRDRRRSRSRSPYGRESTRYRERSLSPRGREAIEDMDLQIPRREPRDVPDVQIILMDQLDRGFVAWVEGEFRGRAIKTEVMFLSSRLPLESVIRRQILEGVHAVSQLTMRSQNSSKIPLQVFDRQGGANNVRWDEYQDLEPRIAAELVLRAKQAPTPVQAPEYTQQQFAAGQSYQQPHQQPYQQPQPVPYQQPQPTPGQPYQPPAAAAAPSAPNLANLIGQLDSNAALQNLLGSFNIPQQQSNAPAIAANSAIDLAGLLGGLQQSPPQQGYAQQAPQPAADQYAALAANPSLASLLGGSAASVPAQVTNQQSAQQVQNIMAQLAKFRK</sequence>
<protein>
    <recommendedName>
        <fullName evidence="3">RRM domain-containing protein</fullName>
    </recommendedName>
</protein>
<gene>
    <name evidence="4" type="ORF">BP5553_09282</name>
</gene>
<name>A0A370TC96_9HELO</name>
<dbReference type="RefSeq" id="XP_031865812.1">
    <property type="nucleotide sequence ID" value="XM_032017905.1"/>
</dbReference>
<organism evidence="4 5">
    <name type="scientific">Venustampulla echinocandica</name>
    <dbReference type="NCBI Taxonomy" id="2656787"/>
    <lineage>
        <taxon>Eukaryota</taxon>
        <taxon>Fungi</taxon>
        <taxon>Dikarya</taxon>
        <taxon>Ascomycota</taxon>
        <taxon>Pezizomycotina</taxon>
        <taxon>Leotiomycetes</taxon>
        <taxon>Helotiales</taxon>
        <taxon>Pleuroascaceae</taxon>
        <taxon>Venustampulla</taxon>
    </lineage>
</organism>
<dbReference type="Pfam" id="PF00076">
    <property type="entry name" value="RRM_1"/>
    <property type="match status" value="1"/>
</dbReference>
<dbReference type="InterPro" id="IPR052600">
    <property type="entry name" value="Nuc_rcpt_coact/corep"/>
</dbReference>
<comment type="caution">
    <text evidence="4">The sequence shown here is derived from an EMBL/GenBank/DDBJ whole genome shotgun (WGS) entry which is preliminary data.</text>
</comment>
<evidence type="ECO:0000313" key="5">
    <source>
        <dbReference type="Proteomes" id="UP000254866"/>
    </source>
</evidence>
<accession>A0A370TC96</accession>
<evidence type="ECO:0000259" key="3">
    <source>
        <dbReference type="PROSITE" id="PS50102"/>
    </source>
</evidence>
<feature type="region of interest" description="Disordered" evidence="2">
    <location>
        <begin position="434"/>
        <end position="556"/>
    </location>
</feature>
<dbReference type="AlphaFoldDB" id="A0A370TC96"/>
<keyword evidence="1" id="KW-0694">RNA-binding</keyword>